<sequence>MTRPVGRPVARPSLPGRPGWPGGGTHAEVRVWGTDRLLPALRRMATGRRSLRGTPGLRFAKLLGTGAGTTFTPRDADPGHWALLTVFDDEAAREDFEDSRLVRAWRDDATEELRVRMRPLLSRGLWSGVEPFAEPAPGAEPVPGGPGTASYAGPVAAITRARLRTLRTPSFWRAVPPVAEDLAGAPGLRLAVGVGESPVGLQGTFSLWESTDALVGFAYRSRAHREVVRRTAPARWYAEELFARLAVTEVTGTHRGEEP</sequence>
<evidence type="ECO:0008006" key="4">
    <source>
        <dbReference type="Google" id="ProtNLM"/>
    </source>
</evidence>
<dbReference type="Proteomes" id="UP001501612">
    <property type="component" value="Unassembled WGS sequence"/>
</dbReference>
<evidence type="ECO:0000313" key="3">
    <source>
        <dbReference type="Proteomes" id="UP001501612"/>
    </source>
</evidence>
<comment type="caution">
    <text evidence="2">The sequence shown here is derived from an EMBL/GenBank/DDBJ whole genome shotgun (WGS) entry which is preliminary data.</text>
</comment>
<reference evidence="3" key="1">
    <citation type="journal article" date="2019" name="Int. J. Syst. Evol. Microbiol.">
        <title>The Global Catalogue of Microorganisms (GCM) 10K type strain sequencing project: providing services to taxonomists for standard genome sequencing and annotation.</title>
        <authorList>
            <consortium name="The Broad Institute Genomics Platform"/>
            <consortium name="The Broad Institute Genome Sequencing Center for Infectious Disease"/>
            <person name="Wu L."/>
            <person name="Ma J."/>
        </authorList>
    </citation>
    <scope>NUCLEOTIDE SEQUENCE [LARGE SCALE GENOMIC DNA]</scope>
    <source>
        <strain evidence="3">JCM 14046</strain>
    </source>
</reference>
<organism evidence="2 3">
    <name type="scientific">Nocardioides lentus</name>
    <dbReference type="NCBI Taxonomy" id="338077"/>
    <lineage>
        <taxon>Bacteria</taxon>
        <taxon>Bacillati</taxon>
        <taxon>Actinomycetota</taxon>
        <taxon>Actinomycetes</taxon>
        <taxon>Propionibacteriales</taxon>
        <taxon>Nocardioidaceae</taxon>
        <taxon>Nocardioides</taxon>
    </lineage>
</organism>
<dbReference type="RefSeq" id="WP_344002463.1">
    <property type="nucleotide sequence ID" value="NZ_BAAAMY010000001.1"/>
</dbReference>
<keyword evidence="3" id="KW-1185">Reference proteome</keyword>
<name>A0ABP5A7A3_9ACTN</name>
<accession>A0ABP5A7A3</accession>
<dbReference type="EMBL" id="BAAAMY010000001">
    <property type="protein sequence ID" value="GAA1904947.1"/>
    <property type="molecule type" value="Genomic_DNA"/>
</dbReference>
<evidence type="ECO:0000256" key="1">
    <source>
        <dbReference type="SAM" id="MobiDB-lite"/>
    </source>
</evidence>
<dbReference type="InterPro" id="IPR049574">
    <property type="entry name" value="CrtA-like"/>
</dbReference>
<proteinExistence type="predicted"/>
<dbReference type="CDD" id="cd21650">
    <property type="entry name" value="CrtA-like"/>
    <property type="match status" value="1"/>
</dbReference>
<gene>
    <name evidence="2" type="ORF">GCM10009737_02110</name>
</gene>
<feature type="region of interest" description="Disordered" evidence="1">
    <location>
        <begin position="1"/>
        <end position="26"/>
    </location>
</feature>
<protein>
    <recommendedName>
        <fullName evidence="4">Monooxygenase</fullName>
    </recommendedName>
</protein>
<evidence type="ECO:0000313" key="2">
    <source>
        <dbReference type="EMBL" id="GAA1904947.1"/>
    </source>
</evidence>